<dbReference type="EMBL" id="JABCRI010000020">
    <property type="protein sequence ID" value="KAF8388495.1"/>
    <property type="molecule type" value="Genomic_DNA"/>
</dbReference>
<dbReference type="OMA" id="EFIDITK"/>
<protein>
    <submittedName>
        <fullName evidence="1">Uncharacterized protein</fullName>
    </submittedName>
</protein>
<dbReference type="Pfam" id="PF04720">
    <property type="entry name" value="PDDEXK_6"/>
    <property type="match status" value="1"/>
</dbReference>
<gene>
    <name evidence="1" type="ORF">HHK36_027167</name>
</gene>
<reference evidence="1 2" key="1">
    <citation type="submission" date="2020-04" db="EMBL/GenBank/DDBJ databases">
        <title>Plant Genome Project.</title>
        <authorList>
            <person name="Zhang R.-G."/>
        </authorList>
    </citation>
    <scope>NUCLEOTIDE SEQUENCE [LARGE SCALE GENOMIC DNA]</scope>
    <source>
        <strain evidence="1">YNK0</strain>
        <tissue evidence="1">Leaf</tissue>
    </source>
</reference>
<dbReference type="PANTHER" id="PTHR31579">
    <property type="entry name" value="OS03G0796600 PROTEIN"/>
    <property type="match status" value="1"/>
</dbReference>
<evidence type="ECO:0000313" key="1">
    <source>
        <dbReference type="EMBL" id="KAF8388495.1"/>
    </source>
</evidence>
<proteinExistence type="predicted"/>
<dbReference type="AlphaFoldDB" id="A0A834YI87"/>
<dbReference type="Proteomes" id="UP000655225">
    <property type="component" value="Unassembled WGS sequence"/>
</dbReference>
<dbReference type="PANTHER" id="PTHR31579:SF84">
    <property type="entry name" value="F21O3.6 PROTEIN"/>
    <property type="match status" value="1"/>
</dbReference>
<dbReference type="NCBIfam" id="TIGR01615">
    <property type="entry name" value="A_thal_3542"/>
    <property type="match status" value="1"/>
</dbReference>
<dbReference type="InterPro" id="IPR006502">
    <property type="entry name" value="PDDEXK-like"/>
</dbReference>
<name>A0A834YI87_TETSI</name>
<accession>A0A834YI87</accession>
<sequence length="296" mass="33242">MAVSARAKRVTDPLDDKVKACICGRDHRKTTSVSSGSEHDGHNSPCLSDLVHDFLEETAGARPQEDHSDSERDLSLLDPTDTIEDLLNPMIIEGDDSFLLLLLSHVSKAVEMFSCLRSDKAVFRRKVMTYLRESGHNAAICKTKWERSDGLTAGNYEFIDVVRSEGGTSQQRYIVDVDFAEEFEIARPTSKYERLLQALPRVFVGRSEELKQIVRLMAEAAKRSLKNRELHLPPWRKNCYMQAKWLGAFRRTVNETPAKVPSPSGLGKFAVTCRSVGFNALCDGNGRFYMPAANRT</sequence>
<evidence type="ECO:0000313" key="2">
    <source>
        <dbReference type="Proteomes" id="UP000655225"/>
    </source>
</evidence>
<keyword evidence="2" id="KW-1185">Reference proteome</keyword>
<organism evidence="1 2">
    <name type="scientific">Tetracentron sinense</name>
    <name type="common">Spur-leaf</name>
    <dbReference type="NCBI Taxonomy" id="13715"/>
    <lineage>
        <taxon>Eukaryota</taxon>
        <taxon>Viridiplantae</taxon>
        <taxon>Streptophyta</taxon>
        <taxon>Embryophyta</taxon>
        <taxon>Tracheophyta</taxon>
        <taxon>Spermatophyta</taxon>
        <taxon>Magnoliopsida</taxon>
        <taxon>Trochodendrales</taxon>
        <taxon>Trochodendraceae</taxon>
        <taxon>Tetracentron</taxon>
    </lineage>
</organism>
<dbReference type="OrthoDB" id="548115at2759"/>
<comment type="caution">
    <text evidence="1">The sequence shown here is derived from an EMBL/GenBank/DDBJ whole genome shotgun (WGS) entry which is preliminary data.</text>
</comment>